<reference evidence="2" key="1">
    <citation type="journal article" date="2023" name="Hortic. Res.">
        <title>A chromosome-level phased genome enabling allele-level studies in sweet orange: a case study on citrus Huanglongbing tolerance.</title>
        <authorList>
            <person name="Wu B."/>
            <person name="Yu Q."/>
            <person name="Deng Z."/>
            <person name="Duan Y."/>
            <person name="Luo F."/>
            <person name="Gmitter F. Jr."/>
        </authorList>
    </citation>
    <scope>NUCLEOTIDE SEQUENCE [LARGE SCALE GENOMIC DNA]</scope>
    <source>
        <strain evidence="2">cv. Valencia</strain>
    </source>
</reference>
<evidence type="ECO:0000313" key="1">
    <source>
        <dbReference type="EMBL" id="KAH9752992.1"/>
    </source>
</evidence>
<proteinExistence type="predicted"/>
<accession>A0ACB8KF15</accession>
<protein>
    <submittedName>
        <fullName evidence="1">Uncharacterized protein</fullName>
    </submittedName>
</protein>
<organism evidence="1 2">
    <name type="scientific">Citrus sinensis</name>
    <name type="common">Sweet orange</name>
    <name type="synonym">Citrus aurantium var. sinensis</name>
    <dbReference type="NCBI Taxonomy" id="2711"/>
    <lineage>
        <taxon>Eukaryota</taxon>
        <taxon>Viridiplantae</taxon>
        <taxon>Streptophyta</taxon>
        <taxon>Embryophyta</taxon>
        <taxon>Tracheophyta</taxon>
        <taxon>Spermatophyta</taxon>
        <taxon>Magnoliopsida</taxon>
        <taxon>eudicotyledons</taxon>
        <taxon>Gunneridae</taxon>
        <taxon>Pentapetalae</taxon>
        <taxon>rosids</taxon>
        <taxon>malvids</taxon>
        <taxon>Sapindales</taxon>
        <taxon>Rutaceae</taxon>
        <taxon>Aurantioideae</taxon>
        <taxon>Citrus</taxon>
    </lineage>
</organism>
<keyword evidence="2" id="KW-1185">Reference proteome</keyword>
<comment type="caution">
    <text evidence="1">The sequence shown here is derived from an EMBL/GenBank/DDBJ whole genome shotgun (WGS) entry which is preliminary data.</text>
</comment>
<dbReference type="EMBL" id="CM039174">
    <property type="protein sequence ID" value="KAH9752992.1"/>
    <property type="molecule type" value="Genomic_DNA"/>
</dbReference>
<sequence>MYCYQNLTKLHVVSCHRMKYLFSYSMVNSLAKLQHLEITTCWSMERVVDTTGWSERDEGKLIELKVFPKLHSLQLYGLYKLTSFANTGHIHSDSVVEFPSLLNLKFRGCRNMLRFISTSSPEDTNHSEMQPPPLFDENYLIFNCQVRLPRLEVLDIGRMDNLRRIWHHQLASESFSKLKNLEINWCDNLKNIFPPLVGIPSSLVNLNVSNCQKLEEIVGHVGEEVKENRIAFSELKVLILDYLPRLTSFCLENYTLEFPSLERVSVTHCPNMKTFPQGILSTPKLYKVQVSKKEDSELYHREGNLNSTIQKCYKEMIGFRDIEYLQLSRFPRLKEIWHGQELPVSFFNNLRKLEVDDCTNMSSAIPANLLRCLNNLECLAVTNCDSLEEVLHLEELINADKEHIGPLFPKLSNLRLIDLPKLKRFCNFTGNIIELLSYLTIENCPDMETFISNSTSVLHMTADNKEAQKLKSEENLLVANQIQHLFDEKVAFPQLWGLELSGLHKLQHLWKENAESNKVFANLESLKISECGKLQKLVPPSWHLENLEVLKVSKCHGLINVLTLSASKNLVNLRRMKITDCKMMEEIIQSQVGEESKDCIVFNKLKYLGLDCLPSLTSFCLGNYALEFPSLKQVVVRQCPKMKIFSQGVLDTPMLNKVNVTEEEKDDDKGCWEGNLNDTMKKLFNEMNSKEEIEPTLQVQ</sequence>
<gene>
    <name evidence="1" type="ORF">KPL71_014920</name>
</gene>
<dbReference type="Proteomes" id="UP000829398">
    <property type="component" value="Chromosome 5"/>
</dbReference>
<evidence type="ECO:0000313" key="2">
    <source>
        <dbReference type="Proteomes" id="UP000829398"/>
    </source>
</evidence>
<name>A0ACB8KF15_CITSI</name>